<proteinExistence type="inferred from homology"/>
<dbReference type="OMA" id="GEASYMC"/>
<dbReference type="eggNOG" id="KOG1140">
    <property type="taxonomic scope" value="Eukaryota"/>
</dbReference>
<dbReference type="GO" id="GO:0016874">
    <property type="term" value="F:ligase activity"/>
    <property type="evidence" value="ECO:0007669"/>
    <property type="project" value="UniProtKB-KW"/>
</dbReference>
<evidence type="ECO:0000256" key="5">
    <source>
        <dbReference type="ARBA" id="ARBA00022786"/>
    </source>
</evidence>
<reference evidence="12 13" key="1">
    <citation type="journal article" date="2012" name="Eukaryot. Cell">
        <title>Genome sequence of the Trichosporon asahii environmental strain CBS 8904.</title>
        <authorList>
            <person name="Yang R.Y."/>
            <person name="Li H.T."/>
            <person name="Zhu H."/>
            <person name="Zhou G.P."/>
            <person name="Wang M."/>
            <person name="Wang L."/>
        </authorList>
    </citation>
    <scope>NUCLEOTIDE SEQUENCE [LARGE SCALE GENOMIC DNA]</scope>
    <source>
        <strain evidence="12 13">CBS 8904</strain>
    </source>
</reference>
<dbReference type="UniPathway" id="UPA00143"/>
<evidence type="ECO:0000256" key="7">
    <source>
        <dbReference type="ARBA" id="ARBA00046341"/>
    </source>
</evidence>
<dbReference type="InterPro" id="IPR055194">
    <property type="entry name" value="UBR1-like_WH"/>
</dbReference>
<dbReference type="InterPro" id="IPR039164">
    <property type="entry name" value="UBR1-like"/>
</dbReference>
<dbReference type="InterPro" id="IPR042065">
    <property type="entry name" value="E3_ELL-like"/>
</dbReference>
<keyword evidence="5 9" id="KW-0833">Ubl conjugation pathway</keyword>
<dbReference type="GO" id="GO:0071596">
    <property type="term" value="P:ubiquitin-dependent protein catabolic process via the N-end rule pathway"/>
    <property type="evidence" value="ECO:0007669"/>
    <property type="project" value="UniProtKB-UniRule"/>
</dbReference>
<keyword evidence="2 9" id="KW-0808">Transferase</keyword>
<evidence type="ECO:0000313" key="13">
    <source>
        <dbReference type="Proteomes" id="UP000006757"/>
    </source>
</evidence>
<dbReference type="FunCoup" id="K1VJB3">
    <property type="interactions" value="273"/>
</dbReference>
<evidence type="ECO:0000256" key="2">
    <source>
        <dbReference type="ARBA" id="ARBA00022679"/>
    </source>
</evidence>
<dbReference type="GO" id="GO:0005737">
    <property type="term" value="C:cytoplasm"/>
    <property type="evidence" value="ECO:0007669"/>
    <property type="project" value="TreeGrafter"/>
</dbReference>
<gene>
    <name evidence="12" type="ORF">A1Q2_01620</name>
</gene>
<keyword evidence="6 9" id="KW-0862">Zinc</keyword>
<comment type="function">
    <text evidence="9">Ubiquitin ligase protein which is a component of the N-end rule pathway. Recognizes and binds to proteins bearing specific N-terminal residues that are destabilizing according to the N-end rule, leading to their ubiquitination and subsequent degradation.</text>
</comment>
<comment type="similarity">
    <text evidence="7 9">Belongs to the E3 ubiquitin-protein ligase UBR1-like family.</text>
</comment>
<dbReference type="Proteomes" id="UP000006757">
    <property type="component" value="Unassembled WGS sequence"/>
</dbReference>
<evidence type="ECO:0000256" key="4">
    <source>
        <dbReference type="ARBA" id="ARBA00022771"/>
    </source>
</evidence>
<evidence type="ECO:0000256" key="10">
    <source>
        <dbReference type="SAM" id="MobiDB-lite"/>
    </source>
</evidence>
<name>K1VJB3_TRIAC</name>
<dbReference type="PANTHER" id="PTHR21497:SF24">
    <property type="entry name" value="E3 UBIQUITIN-PROTEIN LIGASE UBR1"/>
    <property type="match status" value="1"/>
</dbReference>
<organism evidence="12 13">
    <name type="scientific">Trichosporon asahii var. asahii (strain CBS 8904)</name>
    <name type="common">Yeast</name>
    <dbReference type="NCBI Taxonomy" id="1220162"/>
    <lineage>
        <taxon>Eukaryota</taxon>
        <taxon>Fungi</taxon>
        <taxon>Dikarya</taxon>
        <taxon>Basidiomycota</taxon>
        <taxon>Agaricomycotina</taxon>
        <taxon>Tremellomycetes</taxon>
        <taxon>Trichosporonales</taxon>
        <taxon>Trichosporonaceae</taxon>
        <taxon>Trichosporon</taxon>
    </lineage>
</organism>
<evidence type="ECO:0000256" key="1">
    <source>
        <dbReference type="ARBA" id="ARBA00000900"/>
    </source>
</evidence>
<sequence length="2370" mass="265281">MAQQNQLSDLLLLGHRHIENPELTPLQRAAITRQLYSCVLERPEWRECFLPSSDEASSSSATSVPSWDNLYEWLEPTQGPAQGDGFGPEKTWSLYAAQQALEDKARKAGKSTKQPKPGAVCGKVLQRYDRTYICNSCVLCVDCFHAGNHEGHEVLFGLSYTFAAVCDCGDPSAWRDNGHLGCSHHPPLAPGEEPPKPSPDVPPALGTALYETIVTVLEFIIRVLQHSPLPNDFGKLPASRADMWKGNGPSGEPIERRGRGPWAVTAWADDKHVLREVTRQFRDALGCTWEEAERYAKETDEVVLIVTRLDALAFHTASMLQQIDIGVTLRSAADVYKEEVVGLCLQWLSDMCKVTICGEEDLFRRYVAMALFEPRSLSPVWEGTPLAPDLAQLERGVGNGEARRFDWLMRLDVRLWKRAKWQLREIYSGIFVLGWDIKREFATRYSINYGHTFEHYLYQERDDSSLAFSMSYMLLGRNSACGEAIVESKLFSSVLDTAYNYYASRPPSVDEAAKPLRDRFDIDSPAFRGKKGLTLLSHLRALLKYKEVKAQLVHDPELFQRTLDFLNHFVGLQSQRKELDKHVEYEIDWVKSISVLPDLTKLAREFGESFRSAQAYELLDALHNVSKRIVDDLSLTTETLDATLYPEPQFKTVSGILTPGSSFELYQLDISHITGFSFHHYMHLVLAEMLKSFSAVCFKPDPAGRDFVDVVEKSIIRAESPKELNEAKLLMIEWPLQSMWAKNGAAMRHQYHHYRDLGLREFTIDQEFFLLQFGLSIMDPAQFVTALIQRYDLGSFFSLDVMSPGVWASSPYDPRETIAMFEEFLLLLVYLVSDTSTVNGWKPEVVTRKHIIHILALGPMSYSEIVRKLPERSHERGSLVPILEQVADFRPPTDTATGSYALKPELYAEVDPYWRQYSRNEQRDAAEVLLQRAKKDNPEITNPVIKPQPIHVPEKPLPFSGLADFLAQPVASQLVHWTVAHCMLLAQPNDWPGLVNADGTASGNTMPSMDALLNLGLHLAMMALAADPEGFAFRSLDFIENGGNMSLFQNLWFMQTNAPFEPFRAKVDYILEEIVTHLPESYTVDYRTQRDARAAAAREAANKKPHSDAKAQAQARQKALKARFAQQQASFAASFLDEDEEIEEEEEEKPVSYGSCIVCQEPVHPGRTGGMLAFLQPSRIIRDAVTDRDWFEEVLLAPSDLDRDTRYLRYGMGTTGEPLSTDAYPSTNLRFGVYVSACNHLMHDSCINSYNELTRNRQATSVQRHQPENAMRHEYMCPLCRSIGNVLIPLDPTATPLRPTPKSKVAPGLPPTLSERIRSVSEEGLLRVSDSAKIWEFHVETGELVPWFTDCNFTSHAYDSAYRKSHKNVHRMVDRVRSLTRPLSEQSQRIRGKKTHMYLADDMVGYTVSVAEITHRGIGSPGATVAEQVPETGLKLIKHLIGTLQLELDLFFGTKMDRTPLRVGLFARFLPDWYRSATLPSPLLFRLPLGMVIEAAAIAPDLLHAVIVMSYYAELTRTMLGLSVYIRRSLAGRAQPQRRTQPPTDTSLEDALSVFSDFRPLMVSVLRNAGPFIDIDGVLNLVTDDMLAKILYSFTLPFLRRAAIVYYAVNGSYPVTNPDYIVTQGSEYNRLLSLMGIPRPRETLANPQSTETPIVARWLTQWAMQGRILPSLEYPGTYELMRLPQAYEVAAIRYARRRCDHCGLRPSYPAICLFCGKMVCLAGDCCSEGEQGECNLHMRECGGVVGMFADIKRWVIVYLFAGSGSFGPMPYLDQFGELETSLRQYMHLGRMEELRRNVWLQHGVPTFAARKLELTNDGGVMHHRHFSEGSGHGHEKSEFRMAADVLSGSHTSASGLTAGLGDHRAPRVDLINLSTDWYRMTAAPTARRILGREDDQDRVSAPAPEPSGRSPSQPAPRATTRERVGAKCANDGASASSTCDREPGDTPHQALSKLNEAVKPNEPRWTLCNNIRNSGLRVCVNAVLRAGIRPCLVNIASLPTGSCGPLERAPRSPTTSLGDALFRPGRRLGIHYGNPERNECRNPTEAGVAPALRRFRKRWYRQAALVHCRDINACLSLPHHPRSPHLNMKFFTAFAVLAAVVSAAPSAYSFEARDDKCLPQRIAVVVLDNSYSTTFADEKNLRQEVPRKVFAKMTPDEDKGAFLSTEYQGPQVLAAMNTVNALEWPAPGRGYTDRPLVEIINAATKHIKDTIKEDFRDRAAIVFVSDAWDNTDGNSGWHPGQIGVKTAQAIRDAKDLGIRVHWGKPNQHHDVRDIGEVGSAVLESGGWYSELNDGGGLDYFIDQLFKKGLTNKDQDASVSTVTDKVTEKVTETVKETVTAPAPSATSGKVCLAPCDVPGAKPLPEMPKFEL</sequence>
<evidence type="ECO:0000256" key="9">
    <source>
        <dbReference type="RuleBase" id="RU366018"/>
    </source>
</evidence>
<evidence type="ECO:0000256" key="3">
    <source>
        <dbReference type="ARBA" id="ARBA00022723"/>
    </source>
</evidence>
<comment type="catalytic activity">
    <reaction evidence="1 9">
        <text>S-ubiquitinyl-[E2 ubiquitin-conjugating enzyme]-L-cysteine + [acceptor protein]-L-lysine = [E2 ubiquitin-conjugating enzyme]-L-cysteine + N(6)-ubiquitinyl-[acceptor protein]-L-lysine.</text>
        <dbReference type="EC" id="2.3.2.27"/>
    </reaction>
</comment>
<dbReference type="Pfam" id="PF18995">
    <property type="entry name" value="PRT6_C"/>
    <property type="match status" value="1"/>
</dbReference>
<feature type="region of interest" description="Disordered" evidence="10">
    <location>
        <begin position="1888"/>
        <end position="1923"/>
    </location>
</feature>
<dbReference type="EC" id="2.3.2.27" evidence="9"/>
<evidence type="ECO:0000313" key="12">
    <source>
        <dbReference type="EMBL" id="EKD04145.1"/>
    </source>
</evidence>
<dbReference type="CDD" id="cd16482">
    <property type="entry name" value="RING-H2_UBR1-like"/>
    <property type="match status" value="1"/>
</dbReference>
<keyword evidence="13" id="KW-1185">Reference proteome</keyword>
<feature type="zinc finger region" description="UBR-type" evidence="8">
    <location>
        <begin position="119"/>
        <end position="187"/>
    </location>
</feature>
<dbReference type="InParanoid" id="K1VJB3"/>
<dbReference type="Gene3D" id="1.10.10.2670">
    <property type="entry name" value="E3 ubiquitin-protein ligase"/>
    <property type="match status" value="1"/>
</dbReference>
<evidence type="ECO:0000256" key="6">
    <source>
        <dbReference type="ARBA" id="ARBA00022833"/>
    </source>
</evidence>
<comment type="caution">
    <text evidence="12">The sequence shown here is derived from an EMBL/GenBank/DDBJ whole genome shotgun (WGS) entry which is preliminary data.</text>
</comment>
<dbReference type="InterPro" id="IPR036390">
    <property type="entry name" value="WH_DNA-bd_sf"/>
</dbReference>
<dbReference type="STRING" id="1220162.K1VJB3"/>
<dbReference type="GO" id="GO:0000151">
    <property type="term" value="C:ubiquitin ligase complex"/>
    <property type="evidence" value="ECO:0007669"/>
    <property type="project" value="TreeGrafter"/>
</dbReference>
<protein>
    <recommendedName>
        <fullName evidence="9">E3 ubiquitin-protein ligase</fullName>
        <ecNumber evidence="9">2.3.2.27</ecNumber>
    </recommendedName>
</protein>
<dbReference type="PROSITE" id="PS51157">
    <property type="entry name" value="ZF_UBR"/>
    <property type="match status" value="1"/>
</dbReference>
<dbReference type="SUPFAM" id="SSF46785">
    <property type="entry name" value="Winged helix' DNA-binding domain"/>
    <property type="match status" value="1"/>
</dbReference>
<dbReference type="Pfam" id="PF22960">
    <property type="entry name" value="WHD_UBR1"/>
    <property type="match status" value="1"/>
</dbReference>
<feature type="domain" description="UBR-type" evidence="11">
    <location>
        <begin position="119"/>
        <end position="187"/>
    </location>
</feature>
<evidence type="ECO:0000259" key="11">
    <source>
        <dbReference type="PROSITE" id="PS51157"/>
    </source>
</evidence>
<dbReference type="EMBL" id="AMBO01000234">
    <property type="protein sequence ID" value="EKD04145.1"/>
    <property type="molecule type" value="Genomic_DNA"/>
</dbReference>
<dbReference type="OrthoDB" id="26387at2759"/>
<evidence type="ECO:0000256" key="8">
    <source>
        <dbReference type="PROSITE-ProRule" id="PRU00508"/>
    </source>
</evidence>
<dbReference type="InterPro" id="IPR003126">
    <property type="entry name" value="Znf_UBR"/>
</dbReference>
<keyword evidence="4 9" id="KW-0863">Zinc-finger</keyword>
<dbReference type="GO" id="GO:0016567">
    <property type="term" value="P:protein ubiquitination"/>
    <property type="evidence" value="ECO:0007669"/>
    <property type="project" value="UniProtKB-UniRule"/>
</dbReference>
<dbReference type="Pfam" id="PF02207">
    <property type="entry name" value="zf-UBR"/>
    <property type="match status" value="1"/>
</dbReference>
<dbReference type="GO" id="GO:0061630">
    <property type="term" value="F:ubiquitin protein ligase activity"/>
    <property type="evidence" value="ECO:0007669"/>
    <property type="project" value="UniProtKB-UniRule"/>
</dbReference>
<dbReference type="GO" id="GO:0008270">
    <property type="term" value="F:zinc ion binding"/>
    <property type="evidence" value="ECO:0007669"/>
    <property type="project" value="UniProtKB-UniRule"/>
</dbReference>
<feature type="region of interest" description="Disordered" evidence="10">
    <location>
        <begin position="1930"/>
        <end position="1949"/>
    </location>
</feature>
<dbReference type="SMART" id="SM00396">
    <property type="entry name" value="ZnF_UBR1"/>
    <property type="match status" value="1"/>
</dbReference>
<dbReference type="InterPro" id="IPR044046">
    <property type="entry name" value="E3_ligase_UBR-like_C"/>
</dbReference>
<keyword evidence="3 9" id="KW-0479">Metal-binding</keyword>
<keyword evidence="12" id="KW-0436">Ligase</keyword>
<dbReference type="Gene3D" id="2.10.110.30">
    <property type="match status" value="1"/>
</dbReference>
<dbReference type="HOGENOM" id="CLU_000684_0_0_1"/>
<comment type="pathway">
    <text evidence="9">Protein modification; protein ubiquitination.</text>
</comment>
<dbReference type="PANTHER" id="PTHR21497">
    <property type="entry name" value="UBIQUITIN LIGASE E3 ALPHA-RELATED"/>
    <property type="match status" value="1"/>
</dbReference>
<accession>K1VJB3</accession>
<dbReference type="CDD" id="cd19673">
    <property type="entry name" value="UBR-box_UBR3"/>
    <property type="match status" value="1"/>
</dbReference>